<dbReference type="GO" id="GO:0008270">
    <property type="term" value="F:zinc ion binding"/>
    <property type="evidence" value="ECO:0007669"/>
    <property type="project" value="UniProtKB-KW"/>
</dbReference>
<keyword evidence="5" id="KW-0862">Zinc</keyword>
<dbReference type="PROSITE" id="PS00028">
    <property type="entry name" value="ZINC_FINGER_C2H2_1"/>
    <property type="match status" value="4"/>
</dbReference>
<evidence type="ECO:0000256" key="7">
    <source>
        <dbReference type="ARBA" id="ARBA00023125"/>
    </source>
</evidence>
<keyword evidence="4 10" id="KW-0863">Zinc-finger</keyword>
<dbReference type="Gene3D" id="3.30.160.60">
    <property type="entry name" value="Classic Zinc Finger"/>
    <property type="match status" value="4"/>
</dbReference>
<protein>
    <recommendedName>
        <fullName evidence="12">C2H2-type domain-containing protein</fullName>
    </recommendedName>
</protein>
<evidence type="ECO:0000256" key="6">
    <source>
        <dbReference type="ARBA" id="ARBA00023015"/>
    </source>
</evidence>
<dbReference type="FunFam" id="3.30.160.60:FF:000148">
    <property type="entry name" value="zinc finger protein Gfi-1"/>
    <property type="match status" value="1"/>
</dbReference>
<dbReference type="GO" id="GO:0009887">
    <property type="term" value="P:animal organ morphogenesis"/>
    <property type="evidence" value="ECO:0007669"/>
    <property type="project" value="UniProtKB-ARBA"/>
</dbReference>
<dbReference type="GO" id="GO:0003002">
    <property type="term" value="P:regionalization"/>
    <property type="evidence" value="ECO:0007669"/>
    <property type="project" value="UniProtKB-ARBA"/>
</dbReference>
<feature type="compositionally biased region" description="Low complexity" evidence="11">
    <location>
        <begin position="27"/>
        <end position="46"/>
    </location>
</feature>
<feature type="domain" description="C2H2-type" evidence="12">
    <location>
        <begin position="217"/>
        <end position="244"/>
    </location>
</feature>
<evidence type="ECO:0000256" key="9">
    <source>
        <dbReference type="ARBA" id="ARBA00023242"/>
    </source>
</evidence>
<evidence type="ECO:0000256" key="1">
    <source>
        <dbReference type="ARBA" id="ARBA00004123"/>
    </source>
</evidence>
<dbReference type="Proteomes" id="UP001152799">
    <property type="component" value="Chromosome 7"/>
</dbReference>
<keyword evidence="9" id="KW-0539">Nucleus</keyword>
<dbReference type="GO" id="GO:0000981">
    <property type="term" value="F:DNA-binding transcription factor activity, RNA polymerase II-specific"/>
    <property type="evidence" value="ECO:0007669"/>
    <property type="project" value="TreeGrafter"/>
</dbReference>
<dbReference type="FunFam" id="3.30.160.60:FF:000245">
    <property type="entry name" value="zinc finger protein Gfi-1"/>
    <property type="match status" value="1"/>
</dbReference>
<evidence type="ECO:0000259" key="12">
    <source>
        <dbReference type="PROSITE" id="PS50157"/>
    </source>
</evidence>
<feature type="domain" description="C2H2-type" evidence="12">
    <location>
        <begin position="301"/>
        <end position="329"/>
    </location>
</feature>
<dbReference type="PANTHER" id="PTHR23235">
    <property type="entry name" value="KRUEPPEL-LIKE TRANSCRIPTION FACTOR"/>
    <property type="match status" value="1"/>
</dbReference>
<dbReference type="SMART" id="SM00355">
    <property type="entry name" value="ZnF_C2H2"/>
    <property type="match status" value="4"/>
</dbReference>
<dbReference type="PROSITE" id="PS50157">
    <property type="entry name" value="ZINC_FINGER_C2H2_2"/>
    <property type="match status" value="4"/>
</dbReference>
<name>A0A9P0DK55_9CUCU</name>
<dbReference type="GO" id="GO:0000978">
    <property type="term" value="F:RNA polymerase II cis-regulatory region sequence-specific DNA binding"/>
    <property type="evidence" value="ECO:0007669"/>
    <property type="project" value="TreeGrafter"/>
</dbReference>
<dbReference type="InterPro" id="IPR013087">
    <property type="entry name" value="Znf_C2H2_type"/>
</dbReference>
<keyword evidence="3" id="KW-0677">Repeat</keyword>
<evidence type="ECO:0000256" key="11">
    <source>
        <dbReference type="SAM" id="MobiDB-lite"/>
    </source>
</evidence>
<evidence type="ECO:0000313" key="14">
    <source>
        <dbReference type="Proteomes" id="UP001152799"/>
    </source>
</evidence>
<sequence length="356" mass="39513">MPRVDMLPQHYETASSDSPPRSPPCSPASSSPAAGVSSRSVSPASSDVPIIPRHSAFSLVYPKDISRAKGYLSSMGALMYANSLNSLVPTPYPSYIWHPIPGLFLPYSPAQRPESLSPDQASPVDAGFTPEKAKIDEDAPLNLSLKGRSRTHSIWSPGSLCEQEMKNVVTSKPDSNLDTTIISPVKLLDGRWKWDHEKDFQGKMTGHTIGPSGEKQFTCQQCGKSFKRSSTLSTHLLIHSDTRPYPCQYCGKRFHQKSDMKKHTYIHTGEKPHKCVVCSKAFSQSSNLITHMRKHTGYKPFSCGLCEKAFQRKVDLRRHRESQHPSVPEAVINSIYRPTDISMTEISAMNNNNVNS</sequence>
<feature type="domain" description="C2H2-type" evidence="12">
    <location>
        <begin position="245"/>
        <end position="272"/>
    </location>
</feature>
<evidence type="ECO:0000256" key="3">
    <source>
        <dbReference type="ARBA" id="ARBA00022737"/>
    </source>
</evidence>
<dbReference type="FunFam" id="3.30.160.60:FF:000208">
    <property type="entry name" value="zinc finger protein Gfi-1b"/>
    <property type="match status" value="1"/>
</dbReference>
<keyword evidence="8" id="KW-0804">Transcription</keyword>
<evidence type="ECO:0000313" key="13">
    <source>
        <dbReference type="EMBL" id="CAH1133745.1"/>
    </source>
</evidence>
<dbReference type="AlphaFoldDB" id="A0A9P0DK55"/>
<organism evidence="13 14">
    <name type="scientific">Ceutorhynchus assimilis</name>
    <name type="common">cabbage seed weevil</name>
    <dbReference type="NCBI Taxonomy" id="467358"/>
    <lineage>
        <taxon>Eukaryota</taxon>
        <taxon>Metazoa</taxon>
        <taxon>Ecdysozoa</taxon>
        <taxon>Arthropoda</taxon>
        <taxon>Hexapoda</taxon>
        <taxon>Insecta</taxon>
        <taxon>Pterygota</taxon>
        <taxon>Neoptera</taxon>
        <taxon>Endopterygota</taxon>
        <taxon>Coleoptera</taxon>
        <taxon>Polyphaga</taxon>
        <taxon>Cucujiformia</taxon>
        <taxon>Curculionidae</taxon>
        <taxon>Ceutorhynchinae</taxon>
        <taxon>Ceutorhynchus</taxon>
    </lineage>
</organism>
<dbReference type="SUPFAM" id="SSF57667">
    <property type="entry name" value="beta-beta-alpha zinc fingers"/>
    <property type="match status" value="2"/>
</dbReference>
<keyword evidence="14" id="KW-1185">Reference proteome</keyword>
<proteinExistence type="predicted"/>
<dbReference type="PANTHER" id="PTHR23235:SF157">
    <property type="entry name" value="FEZ FAMILY ZINC FINGER PROTEIN 1"/>
    <property type="match status" value="1"/>
</dbReference>
<dbReference type="GO" id="GO:0005634">
    <property type="term" value="C:nucleus"/>
    <property type="evidence" value="ECO:0007669"/>
    <property type="project" value="UniProtKB-SubCell"/>
</dbReference>
<evidence type="ECO:0000256" key="10">
    <source>
        <dbReference type="PROSITE-ProRule" id="PRU00042"/>
    </source>
</evidence>
<reference evidence="13" key="1">
    <citation type="submission" date="2022-01" db="EMBL/GenBank/DDBJ databases">
        <authorList>
            <person name="King R."/>
        </authorList>
    </citation>
    <scope>NUCLEOTIDE SEQUENCE</scope>
</reference>
<dbReference type="OrthoDB" id="6155966at2759"/>
<feature type="domain" description="C2H2-type" evidence="12">
    <location>
        <begin position="273"/>
        <end position="300"/>
    </location>
</feature>
<accession>A0A9P0DK55</accession>
<evidence type="ECO:0000256" key="8">
    <source>
        <dbReference type="ARBA" id="ARBA00023163"/>
    </source>
</evidence>
<keyword evidence="7" id="KW-0238">DNA-binding</keyword>
<dbReference type="Pfam" id="PF00096">
    <property type="entry name" value="zf-C2H2"/>
    <property type="match status" value="4"/>
</dbReference>
<comment type="subcellular location">
    <subcellularLocation>
        <location evidence="1">Nucleus</location>
    </subcellularLocation>
</comment>
<dbReference type="GO" id="GO:0000122">
    <property type="term" value="P:negative regulation of transcription by RNA polymerase II"/>
    <property type="evidence" value="ECO:0007669"/>
    <property type="project" value="UniProtKB-ARBA"/>
</dbReference>
<keyword evidence="2" id="KW-0479">Metal-binding</keyword>
<evidence type="ECO:0000256" key="2">
    <source>
        <dbReference type="ARBA" id="ARBA00022723"/>
    </source>
</evidence>
<gene>
    <name evidence="13" type="ORF">CEUTPL_LOCUS12186</name>
</gene>
<keyword evidence="6" id="KW-0805">Transcription regulation</keyword>
<dbReference type="EMBL" id="OU892283">
    <property type="protein sequence ID" value="CAH1133745.1"/>
    <property type="molecule type" value="Genomic_DNA"/>
</dbReference>
<dbReference type="InterPro" id="IPR036236">
    <property type="entry name" value="Znf_C2H2_sf"/>
</dbReference>
<dbReference type="FunFam" id="3.30.160.60:FF:000432">
    <property type="entry name" value="zinc finger protein Gfi-1b isoform X1"/>
    <property type="match status" value="1"/>
</dbReference>
<feature type="region of interest" description="Disordered" evidence="11">
    <location>
        <begin position="1"/>
        <end position="46"/>
    </location>
</feature>
<evidence type="ECO:0000256" key="5">
    <source>
        <dbReference type="ARBA" id="ARBA00022833"/>
    </source>
</evidence>
<evidence type="ECO:0000256" key="4">
    <source>
        <dbReference type="ARBA" id="ARBA00022771"/>
    </source>
</evidence>